<feature type="compositionally biased region" description="Basic and acidic residues" evidence="1">
    <location>
        <begin position="44"/>
        <end position="70"/>
    </location>
</feature>
<evidence type="ECO:0000313" key="2">
    <source>
        <dbReference type="EnsemblPlants" id="PGSC0003DMT400065741"/>
    </source>
</evidence>
<dbReference type="Gramene" id="PGSC0003DMT400065741">
    <property type="protein sequence ID" value="PGSC0003DMT400065741"/>
    <property type="gene ID" value="PGSC0003DMG400025586"/>
</dbReference>
<dbReference type="HOGENOM" id="CLU_2376905_0_0_1"/>
<dbReference type="ExpressionAtlas" id="M1CEI5">
    <property type="expression patterns" value="baseline and differential"/>
</dbReference>
<reference evidence="3" key="1">
    <citation type="journal article" date="2011" name="Nature">
        <title>Genome sequence and analysis of the tuber crop potato.</title>
        <authorList>
            <consortium name="The Potato Genome Sequencing Consortium"/>
        </authorList>
    </citation>
    <scope>NUCLEOTIDE SEQUENCE [LARGE SCALE GENOMIC DNA]</scope>
    <source>
        <strain evidence="3">cv. DM1-3 516 R44</strain>
    </source>
</reference>
<feature type="region of interest" description="Disordered" evidence="1">
    <location>
        <begin position="25"/>
        <end position="95"/>
    </location>
</feature>
<feature type="compositionally biased region" description="Basic and acidic residues" evidence="1">
    <location>
        <begin position="82"/>
        <end position="95"/>
    </location>
</feature>
<proteinExistence type="predicted"/>
<dbReference type="EnsemblPlants" id="PGSC0003DMT400065741">
    <property type="protein sequence ID" value="PGSC0003DMT400065741"/>
    <property type="gene ID" value="PGSC0003DMG400025586"/>
</dbReference>
<name>M1CEI5_SOLTU</name>
<dbReference type="AlphaFoldDB" id="M1CEI5"/>
<protein>
    <submittedName>
        <fullName evidence="2">Non-LTR reverse transcriptase</fullName>
    </submittedName>
</protein>
<organism evidence="2 3">
    <name type="scientific">Solanum tuberosum</name>
    <name type="common">Potato</name>
    <dbReference type="NCBI Taxonomy" id="4113"/>
    <lineage>
        <taxon>Eukaryota</taxon>
        <taxon>Viridiplantae</taxon>
        <taxon>Streptophyta</taxon>
        <taxon>Embryophyta</taxon>
        <taxon>Tracheophyta</taxon>
        <taxon>Spermatophyta</taxon>
        <taxon>Magnoliopsida</taxon>
        <taxon>eudicotyledons</taxon>
        <taxon>Gunneridae</taxon>
        <taxon>Pentapetalae</taxon>
        <taxon>asterids</taxon>
        <taxon>lamiids</taxon>
        <taxon>Solanales</taxon>
        <taxon>Solanaceae</taxon>
        <taxon>Solanoideae</taxon>
        <taxon>Solaneae</taxon>
        <taxon>Solanum</taxon>
    </lineage>
</organism>
<sequence length="95" mass="10888">MYNVKNKVEAEKLTEGVSTNNAFATLLNNDKLDDTRDATSATKGTKETEENKDREEELSSNKSEEERDINKQMGTRQWVDINFKKDKGTEENQIT</sequence>
<evidence type="ECO:0000256" key="1">
    <source>
        <dbReference type="SAM" id="MobiDB-lite"/>
    </source>
</evidence>
<accession>M1CEI5</accession>
<reference evidence="2" key="2">
    <citation type="submission" date="2015-06" db="UniProtKB">
        <authorList>
            <consortium name="EnsemblPlants"/>
        </authorList>
    </citation>
    <scope>IDENTIFICATION</scope>
    <source>
        <strain evidence="2">DM1-3 516 R44</strain>
    </source>
</reference>
<evidence type="ECO:0000313" key="3">
    <source>
        <dbReference type="Proteomes" id="UP000011115"/>
    </source>
</evidence>
<dbReference type="Proteomes" id="UP000011115">
    <property type="component" value="Unassembled WGS sequence"/>
</dbReference>
<keyword evidence="3" id="KW-1185">Reference proteome</keyword>